<dbReference type="EMBL" id="ML178840">
    <property type="protein sequence ID" value="TFK98397.1"/>
    <property type="molecule type" value="Genomic_DNA"/>
</dbReference>
<feature type="transmembrane region" description="Helical" evidence="2">
    <location>
        <begin position="86"/>
        <end position="106"/>
    </location>
</feature>
<name>A0A5C3QB29_9AGAR</name>
<dbReference type="Proteomes" id="UP000305067">
    <property type="component" value="Unassembled WGS sequence"/>
</dbReference>
<dbReference type="PANTHER" id="PTHR40465">
    <property type="entry name" value="CHROMOSOME 1, WHOLE GENOME SHOTGUN SEQUENCE"/>
    <property type="match status" value="1"/>
</dbReference>
<organism evidence="4 5">
    <name type="scientific">Pterulicium gracile</name>
    <dbReference type="NCBI Taxonomy" id="1884261"/>
    <lineage>
        <taxon>Eukaryota</taxon>
        <taxon>Fungi</taxon>
        <taxon>Dikarya</taxon>
        <taxon>Basidiomycota</taxon>
        <taxon>Agaricomycotina</taxon>
        <taxon>Agaricomycetes</taxon>
        <taxon>Agaricomycetidae</taxon>
        <taxon>Agaricales</taxon>
        <taxon>Pleurotineae</taxon>
        <taxon>Pterulaceae</taxon>
        <taxon>Pterulicium</taxon>
    </lineage>
</organism>
<evidence type="ECO:0000259" key="3">
    <source>
        <dbReference type="Pfam" id="PF20152"/>
    </source>
</evidence>
<keyword evidence="2" id="KW-0812">Transmembrane</keyword>
<evidence type="ECO:0000256" key="1">
    <source>
        <dbReference type="SAM" id="MobiDB-lite"/>
    </source>
</evidence>
<protein>
    <recommendedName>
        <fullName evidence="3">DUF6534 domain-containing protein</fullName>
    </recommendedName>
</protein>
<keyword evidence="5" id="KW-1185">Reference proteome</keyword>
<feature type="transmembrane region" description="Helical" evidence="2">
    <location>
        <begin position="118"/>
        <end position="139"/>
    </location>
</feature>
<dbReference type="Pfam" id="PF20152">
    <property type="entry name" value="DUF6534"/>
    <property type="match status" value="1"/>
</dbReference>
<dbReference type="OrthoDB" id="2535105at2759"/>
<proteinExistence type="predicted"/>
<sequence>MNLVAVNLGSLLGGHTISAVLFGVFTVQTYIYVKRFAPLNVWTKSVLGTILILEVAYIGTMTSALFQMIIAPLASSGTFSTRPPPALAIAVIMATTISLLVKGWLICKVGRLSLNRPLIIVCTVVGLAGGIVNFTLIGFGLGHSSSGLEAAFSRLRWLIVSWLCLDISFSAIVTAGQLYFLWCRRMSAFACTANVLDKAMMWTIQSGAATSAVYLAVLISYLSSPNSWLWAGISLMLPGVYANAMLALLNGRRVLTGMIADAAQECNHLAPSQPSVAFDMTRTYGVSMDSDPLPGTKMMYHDAIATEFRMGTPSPSMAKAYSSEPGATGAGEHLSCPHHHHMHHGLNLDDRRGRAGISLQRCPMAAAFMPSR</sequence>
<feature type="transmembrane region" description="Helical" evidence="2">
    <location>
        <begin position="12"/>
        <end position="33"/>
    </location>
</feature>
<gene>
    <name evidence="4" type="ORF">BDV98DRAFT_211720</name>
</gene>
<feature type="domain" description="DUF6534" evidence="3">
    <location>
        <begin position="172"/>
        <end position="253"/>
    </location>
</feature>
<reference evidence="4 5" key="1">
    <citation type="journal article" date="2019" name="Nat. Ecol. Evol.">
        <title>Megaphylogeny resolves global patterns of mushroom evolution.</title>
        <authorList>
            <person name="Varga T."/>
            <person name="Krizsan K."/>
            <person name="Foldi C."/>
            <person name="Dima B."/>
            <person name="Sanchez-Garcia M."/>
            <person name="Sanchez-Ramirez S."/>
            <person name="Szollosi G.J."/>
            <person name="Szarkandi J.G."/>
            <person name="Papp V."/>
            <person name="Albert L."/>
            <person name="Andreopoulos W."/>
            <person name="Angelini C."/>
            <person name="Antonin V."/>
            <person name="Barry K.W."/>
            <person name="Bougher N.L."/>
            <person name="Buchanan P."/>
            <person name="Buyck B."/>
            <person name="Bense V."/>
            <person name="Catcheside P."/>
            <person name="Chovatia M."/>
            <person name="Cooper J."/>
            <person name="Damon W."/>
            <person name="Desjardin D."/>
            <person name="Finy P."/>
            <person name="Geml J."/>
            <person name="Haridas S."/>
            <person name="Hughes K."/>
            <person name="Justo A."/>
            <person name="Karasinski D."/>
            <person name="Kautmanova I."/>
            <person name="Kiss B."/>
            <person name="Kocsube S."/>
            <person name="Kotiranta H."/>
            <person name="LaButti K.M."/>
            <person name="Lechner B.E."/>
            <person name="Liimatainen K."/>
            <person name="Lipzen A."/>
            <person name="Lukacs Z."/>
            <person name="Mihaltcheva S."/>
            <person name="Morgado L.N."/>
            <person name="Niskanen T."/>
            <person name="Noordeloos M.E."/>
            <person name="Ohm R.A."/>
            <person name="Ortiz-Santana B."/>
            <person name="Ovrebo C."/>
            <person name="Racz N."/>
            <person name="Riley R."/>
            <person name="Savchenko A."/>
            <person name="Shiryaev A."/>
            <person name="Soop K."/>
            <person name="Spirin V."/>
            <person name="Szebenyi C."/>
            <person name="Tomsovsky M."/>
            <person name="Tulloss R.E."/>
            <person name="Uehling J."/>
            <person name="Grigoriev I.V."/>
            <person name="Vagvolgyi C."/>
            <person name="Papp T."/>
            <person name="Martin F.M."/>
            <person name="Miettinen O."/>
            <person name="Hibbett D.S."/>
            <person name="Nagy L.G."/>
        </authorList>
    </citation>
    <scope>NUCLEOTIDE SEQUENCE [LARGE SCALE GENOMIC DNA]</scope>
    <source>
        <strain evidence="4 5">CBS 309.79</strain>
    </source>
</reference>
<keyword evidence="2" id="KW-1133">Transmembrane helix</keyword>
<feature type="region of interest" description="Disordered" evidence="1">
    <location>
        <begin position="315"/>
        <end position="345"/>
    </location>
</feature>
<dbReference type="AlphaFoldDB" id="A0A5C3QB29"/>
<accession>A0A5C3QB29</accession>
<dbReference type="PANTHER" id="PTHR40465:SF1">
    <property type="entry name" value="DUF6534 DOMAIN-CONTAINING PROTEIN"/>
    <property type="match status" value="1"/>
</dbReference>
<evidence type="ECO:0000313" key="5">
    <source>
        <dbReference type="Proteomes" id="UP000305067"/>
    </source>
</evidence>
<feature type="transmembrane region" description="Helical" evidence="2">
    <location>
        <begin position="202"/>
        <end position="222"/>
    </location>
</feature>
<feature type="transmembrane region" description="Helical" evidence="2">
    <location>
        <begin position="228"/>
        <end position="249"/>
    </location>
</feature>
<feature type="transmembrane region" description="Helical" evidence="2">
    <location>
        <begin position="159"/>
        <end position="182"/>
    </location>
</feature>
<evidence type="ECO:0000256" key="2">
    <source>
        <dbReference type="SAM" id="Phobius"/>
    </source>
</evidence>
<dbReference type="InterPro" id="IPR045339">
    <property type="entry name" value="DUF6534"/>
</dbReference>
<keyword evidence="2" id="KW-0472">Membrane</keyword>
<dbReference type="STRING" id="1884261.A0A5C3QB29"/>
<feature type="transmembrane region" description="Helical" evidence="2">
    <location>
        <begin position="45"/>
        <end position="66"/>
    </location>
</feature>
<evidence type="ECO:0000313" key="4">
    <source>
        <dbReference type="EMBL" id="TFK98397.1"/>
    </source>
</evidence>